<feature type="transmembrane region" description="Helical" evidence="1">
    <location>
        <begin position="297"/>
        <end position="316"/>
    </location>
</feature>
<name>C0EFG5_9FIRM</name>
<dbReference type="AlphaFoldDB" id="C0EFG5"/>
<feature type="transmembrane region" description="Helical" evidence="1">
    <location>
        <begin position="147"/>
        <end position="167"/>
    </location>
</feature>
<keyword evidence="1" id="KW-0472">Membrane</keyword>
<feature type="transmembrane region" description="Helical" evidence="1">
    <location>
        <begin position="336"/>
        <end position="355"/>
    </location>
</feature>
<evidence type="ECO:0000313" key="2">
    <source>
        <dbReference type="EMBL" id="EEG29774.1"/>
    </source>
</evidence>
<gene>
    <name evidence="2" type="ORF">CLOSTMETH_02607</name>
</gene>
<proteinExistence type="predicted"/>
<dbReference type="EMBL" id="ACEC01000091">
    <property type="protein sequence ID" value="EEG29774.1"/>
    <property type="molecule type" value="Genomic_DNA"/>
</dbReference>
<keyword evidence="3" id="KW-1185">Reference proteome</keyword>
<dbReference type="HOGENOM" id="CLU_051469_0_0_9"/>
<feature type="transmembrane region" description="Helical" evidence="1">
    <location>
        <begin position="119"/>
        <end position="141"/>
    </location>
</feature>
<reference evidence="2 3" key="2">
    <citation type="submission" date="2009-02" db="EMBL/GenBank/DDBJ databases">
        <title>Draft genome sequence of Clostridium methylpentosum (DSM 5476).</title>
        <authorList>
            <person name="Sudarsanam P."/>
            <person name="Ley R."/>
            <person name="Guruge J."/>
            <person name="Turnbaugh P.J."/>
            <person name="Mahowald M."/>
            <person name="Liep D."/>
            <person name="Gordon J."/>
        </authorList>
    </citation>
    <scope>NUCLEOTIDE SEQUENCE [LARGE SCALE GENOMIC DNA]</scope>
    <source>
        <strain evidence="2 3">DSM 5476</strain>
    </source>
</reference>
<accession>C0EFG5</accession>
<comment type="caution">
    <text evidence="2">The sequence shown here is derived from an EMBL/GenBank/DDBJ whole genome shotgun (WGS) entry which is preliminary data.</text>
</comment>
<reference evidence="2 3" key="1">
    <citation type="submission" date="2009-01" db="EMBL/GenBank/DDBJ databases">
        <authorList>
            <person name="Fulton L."/>
            <person name="Clifton S."/>
            <person name="Fulton B."/>
            <person name="Xu J."/>
            <person name="Minx P."/>
            <person name="Pepin K.H."/>
            <person name="Johnson M."/>
            <person name="Bhonagiri V."/>
            <person name="Nash W.E."/>
            <person name="Mardis E.R."/>
            <person name="Wilson R.K."/>
        </authorList>
    </citation>
    <scope>NUCLEOTIDE SEQUENCE [LARGE SCALE GENOMIC DNA]</scope>
    <source>
        <strain evidence="2 3">DSM 5476</strain>
    </source>
</reference>
<organism evidence="2 3">
    <name type="scientific">[Clostridium] methylpentosum DSM 5476</name>
    <dbReference type="NCBI Taxonomy" id="537013"/>
    <lineage>
        <taxon>Bacteria</taxon>
        <taxon>Bacillati</taxon>
        <taxon>Bacillota</taxon>
        <taxon>Clostridia</taxon>
        <taxon>Eubacteriales</taxon>
        <taxon>Oscillospiraceae</taxon>
        <taxon>Oscillospiraceae incertae sedis</taxon>
    </lineage>
</organism>
<feature type="transmembrane region" description="Helical" evidence="1">
    <location>
        <begin position="203"/>
        <end position="227"/>
    </location>
</feature>
<dbReference type="Proteomes" id="UP000003340">
    <property type="component" value="Unassembled WGS sequence"/>
</dbReference>
<keyword evidence="1" id="KW-1133">Transmembrane helix</keyword>
<dbReference type="eggNOG" id="COG3314">
    <property type="taxonomic scope" value="Bacteria"/>
</dbReference>
<sequence>MKRFAKFGLTLLFTAAVAALLLLAKPIAESVRGGIDICLKVLIPSLFAFMVLADFSVKTGMLELLLRPFGWLCGKLFRIDRSLGPVVLMSLIGGYPVGAKLLTDLVLEGRMERRDAERMLCFCVNSGPAFVIGSVAVPLFGDTKLGFLIFASHLTAFFAVGILSGFGKPSFSLPLERETPPYSTALVNSVASATRAMVNICSFVLVFSALIGLLRLTGVLGALGTFLGSFLPRPVAEALLIGILEVTNGTNACAGISGIGALLAATALTAFGGLCVQMQVTAIVSRAKLSMKMFYKFRLLYTAVSTLTAWGLLQLFEVPVSTMATPGGIPAHLFSFSPLSSLFLLILCILLLCTARKSVTIECKPKTRRKYVGK</sequence>
<evidence type="ECO:0000313" key="3">
    <source>
        <dbReference type="Proteomes" id="UP000003340"/>
    </source>
</evidence>
<keyword evidence="1" id="KW-0812">Transmembrane</keyword>
<evidence type="ECO:0000256" key="1">
    <source>
        <dbReference type="SAM" id="Phobius"/>
    </source>
</evidence>
<feature type="transmembrane region" description="Helical" evidence="1">
    <location>
        <begin position="34"/>
        <end position="57"/>
    </location>
</feature>
<protein>
    <submittedName>
        <fullName evidence="2">Putative sporulation integral membrane protein YlbJ</fullName>
    </submittedName>
</protein>
<feature type="transmembrane region" description="Helical" evidence="1">
    <location>
        <begin position="254"/>
        <end position="276"/>
    </location>
</feature>
<dbReference type="STRING" id="537013.CLOSTMETH_02607"/>